<name>A0ABC9X1D3_GRUJA</name>
<dbReference type="Proteomes" id="UP001623348">
    <property type="component" value="Unassembled WGS sequence"/>
</dbReference>
<proteinExistence type="predicted"/>
<dbReference type="EMBL" id="BAAFJT010000006">
    <property type="protein sequence ID" value="GAB0191386.1"/>
    <property type="molecule type" value="Genomic_DNA"/>
</dbReference>
<gene>
    <name evidence="11" type="ORF">GRJ2_001603900</name>
</gene>
<keyword evidence="6 10" id="KW-0472">Membrane</keyword>
<feature type="compositionally biased region" description="Polar residues" evidence="9">
    <location>
        <begin position="285"/>
        <end position="327"/>
    </location>
</feature>
<evidence type="ECO:0000313" key="11">
    <source>
        <dbReference type="EMBL" id="GAB0191386.1"/>
    </source>
</evidence>
<dbReference type="PANTHER" id="PTHR24037">
    <property type="entry name" value="HEART DEVELOPMENT PROTEIN WITH EGF-LIKE DOMAINS 1"/>
    <property type="match status" value="1"/>
</dbReference>
<reference evidence="11 12" key="1">
    <citation type="submission" date="2024-06" db="EMBL/GenBank/DDBJ databases">
        <title>The draft genome of Grus japonensis, version 3.</title>
        <authorList>
            <person name="Nabeshima K."/>
            <person name="Suzuki S."/>
            <person name="Onuma M."/>
        </authorList>
    </citation>
    <scope>NUCLEOTIDE SEQUENCE [LARGE SCALE GENOMIC DNA]</scope>
    <source>
        <strain evidence="11 12">451A</strain>
    </source>
</reference>
<evidence type="ECO:0000313" key="12">
    <source>
        <dbReference type="Proteomes" id="UP001623348"/>
    </source>
</evidence>
<keyword evidence="2" id="KW-1003">Cell membrane</keyword>
<keyword evidence="3" id="KW-0245">EGF-like domain</keyword>
<dbReference type="AlphaFoldDB" id="A0ABC9X1D3"/>
<sequence length="359" mass="41454">MWKSIWSNGRKTLLAVVAGSRITQAFEVREMTPLPEKEELETTVGHPISNGLKQCILLEHKAEQTHCSAKELGQEAPVKIRLPYLRRQAQQRQEAPVKHRLPYLRRQAQQRQEAPVKHRLPYLRRQAQQRQEAPVKHRLPYLRRQAQQRQEAPVKHRLPYLRRQAQQRQEAPVKHRLPYLRRQAQQRQEAPVKHRLPYLRRQAQQRQFKDALSSLGGFEQTVIVEIHCPVGYSGENCKNNSKLILIIVGTVFGAIILSLVIAVSIVSVRAKHKQDPEKKSLIRSGYSNPNTSDNRQTTMFPRVQTTSGHANPGYQPNNPYEMRSSNRGRFPERDYDDLLTPVPVAAITWLQSTCVGRCL</sequence>
<evidence type="ECO:0000256" key="10">
    <source>
        <dbReference type="SAM" id="Phobius"/>
    </source>
</evidence>
<evidence type="ECO:0000256" key="2">
    <source>
        <dbReference type="ARBA" id="ARBA00022475"/>
    </source>
</evidence>
<dbReference type="GO" id="GO:0005886">
    <property type="term" value="C:plasma membrane"/>
    <property type="evidence" value="ECO:0007669"/>
    <property type="project" value="UniProtKB-SubCell"/>
</dbReference>
<keyword evidence="10" id="KW-0812">Transmembrane</keyword>
<evidence type="ECO:0000256" key="3">
    <source>
        <dbReference type="ARBA" id="ARBA00022536"/>
    </source>
</evidence>
<evidence type="ECO:0000256" key="6">
    <source>
        <dbReference type="ARBA" id="ARBA00023136"/>
    </source>
</evidence>
<feature type="transmembrane region" description="Helical" evidence="10">
    <location>
        <begin position="243"/>
        <end position="268"/>
    </location>
</feature>
<keyword evidence="10" id="KW-1133">Transmembrane helix</keyword>
<dbReference type="PANTHER" id="PTHR24037:SF10">
    <property type="entry name" value="MUCIN-13"/>
    <property type="match status" value="1"/>
</dbReference>
<keyword evidence="7" id="KW-1015">Disulfide bond</keyword>
<evidence type="ECO:0000256" key="4">
    <source>
        <dbReference type="ARBA" id="ARBA00022729"/>
    </source>
</evidence>
<evidence type="ECO:0000256" key="1">
    <source>
        <dbReference type="ARBA" id="ARBA00004236"/>
    </source>
</evidence>
<organism evidence="11 12">
    <name type="scientific">Grus japonensis</name>
    <name type="common">Japanese crane</name>
    <name type="synonym">Red-crowned crane</name>
    <dbReference type="NCBI Taxonomy" id="30415"/>
    <lineage>
        <taxon>Eukaryota</taxon>
        <taxon>Metazoa</taxon>
        <taxon>Chordata</taxon>
        <taxon>Craniata</taxon>
        <taxon>Vertebrata</taxon>
        <taxon>Euteleostomi</taxon>
        <taxon>Archelosauria</taxon>
        <taxon>Archosauria</taxon>
        <taxon>Dinosauria</taxon>
        <taxon>Saurischia</taxon>
        <taxon>Theropoda</taxon>
        <taxon>Coelurosauria</taxon>
        <taxon>Aves</taxon>
        <taxon>Neognathae</taxon>
        <taxon>Neoaves</taxon>
        <taxon>Gruiformes</taxon>
        <taxon>Gruidae</taxon>
        <taxon>Grus</taxon>
    </lineage>
</organism>
<feature type="region of interest" description="Disordered" evidence="9">
    <location>
        <begin position="277"/>
        <end position="327"/>
    </location>
</feature>
<accession>A0ABC9X1D3</accession>
<keyword evidence="12" id="KW-1185">Reference proteome</keyword>
<evidence type="ECO:0000256" key="8">
    <source>
        <dbReference type="ARBA" id="ARBA00023180"/>
    </source>
</evidence>
<evidence type="ECO:0000256" key="5">
    <source>
        <dbReference type="ARBA" id="ARBA00022737"/>
    </source>
</evidence>
<keyword evidence="8" id="KW-0325">Glycoprotein</keyword>
<comment type="subcellular location">
    <subcellularLocation>
        <location evidence="1">Cell membrane</location>
    </subcellularLocation>
</comment>
<keyword evidence="4" id="KW-0732">Signal</keyword>
<comment type="caution">
    <text evidence="11">The sequence shown here is derived from an EMBL/GenBank/DDBJ whole genome shotgun (WGS) entry which is preliminary data.</text>
</comment>
<evidence type="ECO:0000256" key="9">
    <source>
        <dbReference type="SAM" id="MobiDB-lite"/>
    </source>
</evidence>
<keyword evidence="5" id="KW-0677">Repeat</keyword>
<protein>
    <submittedName>
        <fullName evidence="11">Mucin-13</fullName>
    </submittedName>
</protein>
<evidence type="ECO:0000256" key="7">
    <source>
        <dbReference type="ARBA" id="ARBA00023157"/>
    </source>
</evidence>